<evidence type="ECO:0000256" key="1">
    <source>
        <dbReference type="ARBA" id="ARBA00006139"/>
    </source>
</evidence>
<feature type="transmembrane region" description="Helical" evidence="9">
    <location>
        <begin position="74"/>
        <end position="92"/>
    </location>
</feature>
<dbReference type="RefSeq" id="WP_110106048.1">
    <property type="nucleotide sequence ID" value="NZ_JACBZZ010000001.1"/>
</dbReference>
<dbReference type="EMBL" id="QHLZ01000005">
    <property type="protein sequence ID" value="PXA65439.1"/>
    <property type="molecule type" value="Genomic_DNA"/>
</dbReference>
<feature type="transmembrane region" description="Helical" evidence="9">
    <location>
        <begin position="137"/>
        <end position="165"/>
    </location>
</feature>
<dbReference type="EC" id="3.4.23.36" evidence="9"/>
<evidence type="ECO:0000313" key="12">
    <source>
        <dbReference type="EMBL" id="PXA65439.1"/>
    </source>
</evidence>
<keyword evidence="5 9" id="KW-0064">Aspartyl protease</keyword>
<dbReference type="PANTHER" id="PTHR33695:SF1">
    <property type="entry name" value="LIPOPROTEIN SIGNAL PEPTIDASE"/>
    <property type="match status" value="1"/>
</dbReference>
<evidence type="ECO:0000256" key="11">
    <source>
        <dbReference type="RuleBase" id="RU004181"/>
    </source>
</evidence>
<dbReference type="InterPro" id="IPR001872">
    <property type="entry name" value="Peptidase_A8"/>
</dbReference>
<comment type="caution">
    <text evidence="12">The sequence shown here is derived from an EMBL/GenBank/DDBJ whole genome shotgun (WGS) entry which is preliminary data.</text>
</comment>
<keyword evidence="7 9" id="KW-1133">Transmembrane helix</keyword>
<dbReference type="UniPathway" id="UPA00665"/>
<organism evidence="12 13">
    <name type="scientific">Arthrobacter psychrochitiniphilus</name>
    <dbReference type="NCBI Taxonomy" id="291045"/>
    <lineage>
        <taxon>Bacteria</taxon>
        <taxon>Bacillati</taxon>
        <taxon>Actinomycetota</taxon>
        <taxon>Actinomycetes</taxon>
        <taxon>Micrococcales</taxon>
        <taxon>Micrococcaceae</taxon>
        <taxon>Arthrobacter</taxon>
    </lineage>
</organism>
<protein>
    <recommendedName>
        <fullName evidence="9">Lipoprotein signal peptidase</fullName>
        <ecNumber evidence="9">3.4.23.36</ecNumber>
    </recommendedName>
    <alternativeName>
        <fullName evidence="9">Prolipoprotein signal peptidase</fullName>
    </alternativeName>
    <alternativeName>
        <fullName evidence="9">Signal peptidase II</fullName>
        <shortName evidence="9">SPase II</shortName>
    </alternativeName>
</protein>
<dbReference type="PANTHER" id="PTHR33695">
    <property type="entry name" value="LIPOPROTEIN SIGNAL PEPTIDASE"/>
    <property type="match status" value="1"/>
</dbReference>
<evidence type="ECO:0000256" key="2">
    <source>
        <dbReference type="ARBA" id="ARBA00022475"/>
    </source>
</evidence>
<evidence type="ECO:0000256" key="9">
    <source>
        <dbReference type="HAMAP-Rule" id="MF_00161"/>
    </source>
</evidence>
<dbReference type="OrthoDB" id="4308908at2"/>
<evidence type="ECO:0000256" key="10">
    <source>
        <dbReference type="RuleBase" id="RU000594"/>
    </source>
</evidence>
<dbReference type="HAMAP" id="MF_00161">
    <property type="entry name" value="LspA"/>
    <property type="match status" value="1"/>
</dbReference>
<comment type="similarity">
    <text evidence="1 9 11">Belongs to the peptidase A8 family.</text>
</comment>
<dbReference type="GO" id="GO:0005886">
    <property type="term" value="C:plasma membrane"/>
    <property type="evidence" value="ECO:0007669"/>
    <property type="project" value="UniProtKB-SubCell"/>
</dbReference>
<evidence type="ECO:0000256" key="5">
    <source>
        <dbReference type="ARBA" id="ARBA00022750"/>
    </source>
</evidence>
<feature type="transmembrane region" description="Helical" evidence="9">
    <location>
        <begin position="99"/>
        <end position="117"/>
    </location>
</feature>
<keyword evidence="8 9" id="KW-0472">Membrane</keyword>
<dbReference type="PROSITE" id="PS00855">
    <property type="entry name" value="SPASE_II"/>
    <property type="match status" value="1"/>
</dbReference>
<evidence type="ECO:0000256" key="3">
    <source>
        <dbReference type="ARBA" id="ARBA00022670"/>
    </source>
</evidence>
<gene>
    <name evidence="9 12" type="primary">lspA</name>
    <name evidence="12" type="ORF">CVS29_09260</name>
</gene>
<feature type="transmembrane region" description="Helical" evidence="9">
    <location>
        <begin position="18"/>
        <end position="39"/>
    </location>
</feature>
<keyword evidence="13" id="KW-1185">Reference proteome</keyword>
<dbReference type="GO" id="GO:0004190">
    <property type="term" value="F:aspartic-type endopeptidase activity"/>
    <property type="evidence" value="ECO:0007669"/>
    <property type="project" value="UniProtKB-UniRule"/>
</dbReference>
<keyword evidence="4 9" id="KW-0812">Transmembrane</keyword>
<comment type="catalytic activity">
    <reaction evidence="9 10">
        <text>Release of signal peptides from bacterial membrane prolipoproteins. Hydrolyzes -Xaa-Yaa-Zaa-|-(S,diacylglyceryl)Cys-, in which Xaa is hydrophobic (preferably Leu), and Yaa (Ala or Ser) and Zaa (Gly or Ala) have small, neutral side chains.</text>
        <dbReference type="EC" id="3.4.23.36"/>
    </reaction>
</comment>
<dbReference type="GO" id="GO:0006508">
    <property type="term" value="P:proteolysis"/>
    <property type="evidence" value="ECO:0007669"/>
    <property type="project" value="UniProtKB-KW"/>
</dbReference>
<proteinExistence type="inferred from homology"/>
<dbReference type="AlphaFoldDB" id="A0A2V3DR08"/>
<evidence type="ECO:0000313" key="13">
    <source>
        <dbReference type="Proteomes" id="UP000246303"/>
    </source>
</evidence>
<keyword evidence="2 9" id="KW-1003">Cell membrane</keyword>
<name>A0A2V3DR08_9MICC</name>
<feature type="active site" evidence="9">
    <location>
        <position position="133"/>
    </location>
</feature>
<dbReference type="Proteomes" id="UP000246303">
    <property type="component" value="Unassembled WGS sequence"/>
</dbReference>
<keyword evidence="3 9" id="KW-0645">Protease</keyword>
<evidence type="ECO:0000256" key="7">
    <source>
        <dbReference type="ARBA" id="ARBA00022989"/>
    </source>
</evidence>
<comment type="function">
    <text evidence="9 10">This protein specifically catalyzes the removal of signal peptides from prolipoproteins.</text>
</comment>
<comment type="subcellular location">
    <subcellularLocation>
        <location evidence="9">Cell membrane</location>
        <topology evidence="9">Multi-pass membrane protein</topology>
    </subcellularLocation>
</comment>
<comment type="pathway">
    <text evidence="9">Protein modification; lipoprotein biosynthesis (signal peptide cleavage).</text>
</comment>
<reference evidence="12 13" key="1">
    <citation type="submission" date="2018-05" db="EMBL/GenBank/DDBJ databases">
        <title>Genetic diversity of glacier-inhabiting Cryobacterium bacteria in China and description of Cryobacterium mengkeensis sp. nov. and Arthrobacter glacialis sp. nov.</title>
        <authorList>
            <person name="Liu Q."/>
            <person name="Xin Y.-H."/>
        </authorList>
    </citation>
    <scope>NUCLEOTIDE SEQUENCE [LARGE SCALE GENOMIC DNA]</scope>
    <source>
        <strain evidence="12 13">GP3</strain>
    </source>
</reference>
<dbReference type="Pfam" id="PF01252">
    <property type="entry name" value="Peptidase_A8"/>
    <property type="match status" value="1"/>
</dbReference>
<evidence type="ECO:0000256" key="6">
    <source>
        <dbReference type="ARBA" id="ARBA00022801"/>
    </source>
</evidence>
<feature type="active site" evidence="9">
    <location>
        <position position="147"/>
    </location>
</feature>
<dbReference type="PRINTS" id="PR00781">
    <property type="entry name" value="LIPOSIGPTASE"/>
</dbReference>
<sequence>MSENSLPAPAAKPRRHFWWLWLGVAAFAYICDQLTKWWVSSTMELGEKTPVIPGVLQWYHILNSGAAFSIGENFTWVFTIIMAAVSVAIIVFARRIRSLWWAIGLGLVLGGALGNLTDRLFRPPSFGMGHVVDFISFPNFAIFNMADMAVVGGVIVICLLTLLGISLDGSRAVAKATASNVTKTKSAEVAGHEGEEDND</sequence>
<accession>A0A2V3DR08</accession>
<keyword evidence="6 9" id="KW-0378">Hydrolase</keyword>
<dbReference type="NCBIfam" id="TIGR00077">
    <property type="entry name" value="lspA"/>
    <property type="match status" value="1"/>
</dbReference>
<evidence type="ECO:0000256" key="8">
    <source>
        <dbReference type="ARBA" id="ARBA00023136"/>
    </source>
</evidence>
<evidence type="ECO:0000256" key="4">
    <source>
        <dbReference type="ARBA" id="ARBA00022692"/>
    </source>
</evidence>